<dbReference type="InterPro" id="IPR052709">
    <property type="entry name" value="Transposase-MT_Hybrid"/>
</dbReference>
<dbReference type="PANTHER" id="PTHR46060">
    <property type="entry name" value="MARINER MOS1 TRANSPOSASE-LIKE PROTEIN"/>
    <property type="match status" value="1"/>
</dbReference>
<dbReference type="Proteomes" id="UP000762676">
    <property type="component" value="Unassembled WGS sequence"/>
</dbReference>
<gene>
    <name evidence="1" type="ORF">ElyMa_000919600</name>
</gene>
<organism evidence="1 2">
    <name type="scientific">Elysia marginata</name>
    <dbReference type="NCBI Taxonomy" id="1093978"/>
    <lineage>
        <taxon>Eukaryota</taxon>
        <taxon>Metazoa</taxon>
        <taxon>Spiralia</taxon>
        <taxon>Lophotrochozoa</taxon>
        <taxon>Mollusca</taxon>
        <taxon>Gastropoda</taxon>
        <taxon>Heterobranchia</taxon>
        <taxon>Euthyneura</taxon>
        <taxon>Panpulmonata</taxon>
        <taxon>Sacoglossa</taxon>
        <taxon>Placobranchoidea</taxon>
        <taxon>Plakobranchidae</taxon>
        <taxon>Elysia</taxon>
    </lineage>
</organism>
<dbReference type="EMBL" id="BMAT01001873">
    <property type="protein sequence ID" value="GFR94459.1"/>
    <property type="molecule type" value="Genomic_DNA"/>
</dbReference>
<comment type="caution">
    <text evidence="1">The sequence shown here is derived from an EMBL/GenBank/DDBJ whole genome shotgun (WGS) entry which is preliminary data.</text>
</comment>
<dbReference type="AlphaFoldDB" id="A0AAV4H9P5"/>
<evidence type="ECO:0000313" key="2">
    <source>
        <dbReference type="Proteomes" id="UP000762676"/>
    </source>
</evidence>
<proteinExistence type="predicted"/>
<protein>
    <submittedName>
        <fullName evidence="1">Histone-lysine n-methyltransferase setmar-like protein</fullName>
    </submittedName>
</protein>
<sequence length="200" mass="22744">MVYREACAGYSTIYRWVSSLKGGDPTESILRDQKRSGRPLSASKAANQKAVDKMILDNRRIKQNDIAKELEISQERVQHTITDIYSRLQKSVFKVSAANVDWTKEAETVFQVFNPKTAATHDVRFTVVQNQFTRLLGLETVKRLKFVTINDDIFTSKLEISSTLGDLGEACLSLDPSKTRYNISLDTFRTYLSIWNPSEP</sequence>
<keyword evidence="2" id="KW-1185">Reference proteome</keyword>
<evidence type="ECO:0000313" key="1">
    <source>
        <dbReference type="EMBL" id="GFR94459.1"/>
    </source>
</evidence>
<accession>A0AAV4H9P5</accession>
<name>A0AAV4H9P5_9GAST</name>
<reference evidence="1 2" key="1">
    <citation type="journal article" date="2021" name="Elife">
        <title>Chloroplast acquisition without the gene transfer in kleptoplastic sea slugs, Plakobranchus ocellatus.</title>
        <authorList>
            <person name="Maeda T."/>
            <person name="Takahashi S."/>
            <person name="Yoshida T."/>
            <person name="Shimamura S."/>
            <person name="Takaki Y."/>
            <person name="Nagai Y."/>
            <person name="Toyoda A."/>
            <person name="Suzuki Y."/>
            <person name="Arimoto A."/>
            <person name="Ishii H."/>
            <person name="Satoh N."/>
            <person name="Nishiyama T."/>
            <person name="Hasebe M."/>
            <person name="Maruyama T."/>
            <person name="Minagawa J."/>
            <person name="Obokata J."/>
            <person name="Shigenobu S."/>
        </authorList>
    </citation>
    <scope>NUCLEOTIDE SEQUENCE [LARGE SCALE GENOMIC DNA]</scope>
</reference>
<dbReference type="PANTHER" id="PTHR46060:SF1">
    <property type="entry name" value="MARINER MOS1 TRANSPOSASE-LIKE PROTEIN"/>
    <property type="match status" value="1"/>
</dbReference>